<evidence type="ECO:0000256" key="1">
    <source>
        <dbReference type="SAM" id="MobiDB-lite"/>
    </source>
</evidence>
<name>A0A1U8BFI1_NELNU</name>
<dbReference type="AlphaFoldDB" id="A0A1U8BFI1"/>
<dbReference type="eggNOG" id="ENOG502QUNS">
    <property type="taxonomic scope" value="Eukaryota"/>
</dbReference>
<feature type="compositionally biased region" description="Basic residues" evidence="1">
    <location>
        <begin position="272"/>
        <end position="285"/>
    </location>
</feature>
<keyword evidence="2" id="KW-1185">Reference proteome</keyword>
<feature type="region of interest" description="Disordered" evidence="1">
    <location>
        <begin position="266"/>
        <end position="287"/>
    </location>
</feature>
<gene>
    <name evidence="3 4" type="primary">LOC104612891</name>
</gene>
<dbReference type="OrthoDB" id="1918704at2759"/>
<dbReference type="KEGG" id="nnu:104612891"/>
<proteinExistence type="predicted"/>
<reference evidence="3 4" key="1">
    <citation type="submission" date="2025-04" db="UniProtKB">
        <authorList>
            <consortium name="RefSeq"/>
        </authorList>
    </citation>
    <scope>IDENTIFICATION</scope>
</reference>
<dbReference type="PANTHER" id="PTHR35095:SF1">
    <property type="entry name" value="OS05G0143300 PROTEIN"/>
    <property type="match status" value="1"/>
</dbReference>
<dbReference type="Proteomes" id="UP000189703">
    <property type="component" value="Unplaced"/>
</dbReference>
<dbReference type="OMA" id="CKTAYLV"/>
<dbReference type="PANTHER" id="PTHR35095">
    <property type="entry name" value="OS05G0143300 PROTEIN"/>
    <property type="match status" value="1"/>
</dbReference>
<accession>A0A1U8BFI1</accession>
<evidence type="ECO:0000313" key="2">
    <source>
        <dbReference type="Proteomes" id="UP000189703"/>
    </source>
</evidence>
<dbReference type="RefSeq" id="XP_010278839.1">
    <property type="nucleotide sequence ID" value="XM_010280537.2"/>
</dbReference>
<dbReference type="GeneID" id="104612891"/>
<protein>
    <submittedName>
        <fullName evidence="3 4">Uncharacterized protein LOC104612891</fullName>
    </submittedName>
</protein>
<dbReference type="STRING" id="4432.A0A1U8BFI1"/>
<sequence length="431" mass="47862">MAELCLMASSIYPPGLFHQEQGLCRVSKEFQPFIPSPGTRHVCVHTRPIQPEDPWKPASWFSESNQSEKLDLSIRRPVLVDVQDSRPHSVLFSFGIAEQCTRHEKILQFLSSGSSEAETDGLDLALLSDLMGLQMAIDLQSLPHRVGSSDGDFCLYEVGSDSVQPFLVHPSKEFQKPLLDFMGDLTHSSKITVNPDGKVLLTGSGTEMKDLLSIVAEFYMSKNLTEQRKLPLLVPHFTRLERSETKTSIHGSPLKLETVTVAPLKSPEKIKMKPSPRKKQSKKAGNKSDLYRRNHFHACEILLSLVLNRRQGKMAILSLKKSGSELAELLTQLSAGIAGTGLAVIFSVVCKVVGGRVPFCASKILNTGFGFALVWLSWAVNRLRDTVVYISKNSHKLGLKEEGIMKRVDRNMNEILFRAATLMTVALLRLA</sequence>
<evidence type="ECO:0000313" key="3">
    <source>
        <dbReference type="RefSeq" id="XP_010278831.1"/>
    </source>
</evidence>
<organism evidence="2 3">
    <name type="scientific">Nelumbo nucifera</name>
    <name type="common">Sacred lotus</name>
    <dbReference type="NCBI Taxonomy" id="4432"/>
    <lineage>
        <taxon>Eukaryota</taxon>
        <taxon>Viridiplantae</taxon>
        <taxon>Streptophyta</taxon>
        <taxon>Embryophyta</taxon>
        <taxon>Tracheophyta</taxon>
        <taxon>Spermatophyta</taxon>
        <taxon>Magnoliopsida</taxon>
        <taxon>Proteales</taxon>
        <taxon>Nelumbonaceae</taxon>
        <taxon>Nelumbo</taxon>
    </lineage>
</organism>
<dbReference type="RefSeq" id="XP_010278831.1">
    <property type="nucleotide sequence ID" value="XM_010280529.2"/>
</dbReference>
<evidence type="ECO:0000313" key="4">
    <source>
        <dbReference type="RefSeq" id="XP_010278839.1"/>
    </source>
</evidence>